<sequence length="176" mass="20178">MHNEQGNDNWQGGNKRGVERKKHVTNRWLYALQIGFFGGLIWGGLRWLFYEMKFTKVLPGFLGEPFLLTSFLRSPWGLVIGIGLYILFSIAAAFLYMILFSKLRGPWPGMLYGLCWWGLLFLVIGPMLGMMKPVTEIGWDSLFSELCVSLLWGLFIGYSIAFEFTDEASREPVHSH</sequence>
<organism evidence="2 3">
    <name type="scientific">Paenibacillus chungangensis</name>
    <dbReference type="NCBI Taxonomy" id="696535"/>
    <lineage>
        <taxon>Bacteria</taxon>
        <taxon>Bacillati</taxon>
        <taxon>Bacillota</taxon>
        <taxon>Bacilli</taxon>
        <taxon>Bacillales</taxon>
        <taxon>Paenibacillaceae</taxon>
        <taxon>Paenibacillus</taxon>
    </lineage>
</organism>
<dbReference type="EMBL" id="JBHTJZ010000005">
    <property type="protein sequence ID" value="MFD0958693.1"/>
    <property type="molecule type" value="Genomic_DNA"/>
</dbReference>
<protein>
    <submittedName>
        <fullName evidence="2">YqhR family membrane protein</fullName>
    </submittedName>
</protein>
<keyword evidence="1" id="KW-0472">Membrane</keyword>
<evidence type="ECO:0000313" key="2">
    <source>
        <dbReference type="EMBL" id="MFD0958693.1"/>
    </source>
</evidence>
<dbReference type="Pfam" id="PF11085">
    <property type="entry name" value="YqhR"/>
    <property type="match status" value="1"/>
</dbReference>
<dbReference type="RefSeq" id="WP_377562506.1">
    <property type="nucleotide sequence ID" value="NZ_JBHTJZ010000005.1"/>
</dbReference>
<gene>
    <name evidence="2" type="ORF">ACFQ2I_04755</name>
</gene>
<accession>A0ABW3HME4</accession>
<name>A0ABW3HME4_9BACL</name>
<feature type="transmembrane region" description="Helical" evidence="1">
    <location>
        <begin position="76"/>
        <end position="99"/>
    </location>
</feature>
<dbReference type="Proteomes" id="UP001596989">
    <property type="component" value="Unassembled WGS sequence"/>
</dbReference>
<keyword evidence="3" id="KW-1185">Reference proteome</keyword>
<keyword evidence="1" id="KW-1133">Transmembrane helix</keyword>
<keyword evidence="1" id="KW-0812">Transmembrane</keyword>
<feature type="transmembrane region" description="Helical" evidence="1">
    <location>
        <begin position="142"/>
        <end position="161"/>
    </location>
</feature>
<evidence type="ECO:0000256" key="1">
    <source>
        <dbReference type="SAM" id="Phobius"/>
    </source>
</evidence>
<comment type="caution">
    <text evidence="2">The sequence shown here is derived from an EMBL/GenBank/DDBJ whole genome shotgun (WGS) entry which is preliminary data.</text>
</comment>
<feature type="transmembrane region" description="Helical" evidence="1">
    <location>
        <begin position="111"/>
        <end position="130"/>
    </location>
</feature>
<feature type="transmembrane region" description="Helical" evidence="1">
    <location>
        <begin position="28"/>
        <end position="49"/>
    </location>
</feature>
<evidence type="ECO:0000313" key="3">
    <source>
        <dbReference type="Proteomes" id="UP001596989"/>
    </source>
</evidence>
<dbReference type="InterPro" id="IPR024563">
    <property type="entry name" value="YqhR"/>
</dbReference>
<reference evidence="3" key="1">
    <citation type="journal article" date="2019" name="Int. J. Syst. Evol. Microbiol.">
        <title>The Global Catalogue of Microorganisms (GCM) 10K type strain sequencing project: providing services to taxonomists for standard genome sequencing and annotation.</title>
        <authorList>
            <consortium name="The Broad Institute Genomics Platform"/>
            <consortium name="The Broad Institute Genome Sequencing Center for Infectious Disease"/>
            <person name="Wu L."/>
            <person name="Ma J."/>
        </authorList>
    </citation>
    <scope>NUCLEOTIDE SEQUENCE [LARGE SCALE GENOMIC DNA]</scope>
    <source>
        <strain evidence="3">CCUG 59129</strain>
    </source>
</reference>
<proteinExistence type="predicted"/>